<protein>
    <recommendedName>
        <fullName evidence="3">PIN domain-containing protein</fullName>
    </recommendedName>
</protein>
<evidence type="ECO:0000313" key="1">
    <source>
        <dbReference type="EMBL" id="SDU78468.1"/>
    </source>
</evidence>
<dbReference type="EMBL" id="LT629804">
    <property type="protein sequence ID" value="SDU78468.1"/>
    <property type="molecule type" value="Genomic_DNA"/>
</dbReference>
<organism evidence="1 2">
    <name type="scientific">Arcanobacterium phocae</name>
    <dbReference type="NCBI Taxonomy" id="131112"/>
    <lineage>
        <taxon>Bacteria</taxon>
        <taxon>Bacillati</taxon>
        <taxon>Actinomycetota</taxon>
        <taxon>Actinomycetes</taxon>
        <taxon>Actinomycetales</taxon>
        <taxon>Actinomycetaceae</taxon>
        <taxon>Arcanobacterium</taxon>
    </lineage>
</organism>
<evidence type="ECO:0000313" key="2">
    <source>
        <dbReference type="Proteomes" id="UP000214355"/>
    </source>
</evidence>
<dbReference type="AlphaFoldDB" id="A0A1H2LCW8"/>
<evidence type="ECO:0008006" key="3">
    <source>
        <dbReference type="Google" id="ProtNLM"/>
    </source>
</evidence>
<dbReference type="STRING" id="131112.SAMN04489737_0486"/>
<accession>A0A1H2LCW8</accession>
<sequence length="133" mass="15355">MVHLVFLDANILRSRCLMDWLFHLHNAAHGMFSLQTSQDVLNEVWYTTRRDYPKESDEIIKKRIDLIRKLINEVLEDSFDSKLESFTGTDQNDYHVHAAAITGSPKSVLTLSIYAPNSNRQVVQNLLLLSYCT</sequence>
<keyword evidence="2" id="KW-1185">Reference proteome</keyword>
<reference evidence="2" key="1">
    <citation type="submission" date="2016-10" db="EMBL/GenBank/DDBJ databases">
        <authorList>
            <person name="Varghese N."/>
            <person name="Submissions S."/>
        </authorList>
    </citation>
    <scope>NUCLEOTIDE SEQUENCE [LARGE SCALE GENOMIC DNA]</scope>
    <source>
        <strain evidence="2">DSM 10002</strain>
    </source>
</reference>
<dbReference type="Proteomes" id="UP000214355">
    <property type="component" value="Chromosome I"/>
</dbReference>
<proteinExistence type="predicted"/>
<name>A0A1H2LCW8_9ACTO</name>
<gene>
    <name evidence="1" type="ORF">SAMN04489737_0486</name>
</gene>